<protein>
    <recommendedName>
        <fullName evidence="4">F-box domain-containing protein</fullName>
    </recommendedName>
</protein>
<dbReference type="Proteomes" id="UP001521222">
    <property type="component" value="Unassembled WGS sequence"/>
</dbReference>
<comment type="caution">
    <text evidence="2">The sequence shown here is derived from an EMBL/GenBank/DDBJ whole genome shotgun (WGS) entry which is preliminary data.</text>
</comment>
<evidence type="ECO:0000313" key="3">
    <source>
        <dbReference type="Proteomes" id="UP001521222"/>
    </source>
</evidence>
<evidence type="ECO:0008006" key="4">
    <source>
        <dbReference type="Google" id="ProtNLM"/>
    </source>
</evidence>
<keyword evidence="1" id="KW-0732">Signal</keyword>
<feature type="signal peptide" evidence="1">
    <location>
        <begin position="1"/>
        <end position="20"/>
    </location>
</feature>
<gene>
    <name evidence="2" type="ORF">SLS59_002767</name>
</gene>
<accession>A0ABR3RS77</accession>
<dbReference type="EMBL" id="JAKIXB020000007">
    <property type="protein sequence ID" value="KAL1607063.1"/>
    <property type="molecule type" value="Genomic_DNA"/>
</dbReference>
<proteinExistence type="predicted"/>
<evidence type="ECO:0000313" key="2">
    <source>
        <dbReference type="EMBL" id="KAL1607063.1"/>
    </source>
</evidence>
<sequence>MVAPFLPVDIWLIIFEYLDAAYDSLDDIDADSLTFFWCIVRNVSPYLRACIDEYIRHGILQSTLLDLKYSNLNHHPGPDFVHLHVPTRFSHLSPDGTRAVFRQVAYGNNRRIHGGSVRGWVPFIERYQLEMRKPKPQVVHVGGTTSASGLPAWEKEHLHLRNTLAGEDKASYLASLRDHTSVGRGYRPPYYLKIREAVNDTELVDLAINVDAHEISFDWRRTFALFFIEQRFTMLAERRSGKQRTYDPDLVAAASRSQASMHMHDYWNSNTRRARRKRLQPWVNDNQHRMTPEDRLKAEDNVERTKYQVRRSLRADNLRELEPVDTAQEMEEIVPEKCAEDMPYLLQWPWINDDVYMAPRKPVQLKCGPKGCSVM</sequence>
<feature type="chain" id="PRO_5045163079" description="F-box domain-containing protein" evidence="1">
    <location>
        <begin position="21"/>
        <end position="375"/>
    </location>
</feature>
<keyword evidence="3" id="KW-1185">Reference proteome</keyword>
<reference evidence="2 3" key="1">
    <citation type="submission" date="2024-02" db="EMBL/GenBank/DDBJ databases">
        <title>De novo assembly and annotation of 12 fungi associated with fruit tree decline syndrome in Ontario, Canada.</title>
        <authorList>
            <person name="Sulman M."/>
            <person name="Ellouze W."/>
            <person name="Ilyukhin E."/>
        </authorList>
    </citation>
    <scope>NUCLEOTIDE SEQUENCE [LARGE SCALE GENOMIC DNA]</scope>
    <source>
        <strain evidence="2 3">M97-236</strain>
    </source>
</reference>
<evidence type="ECO:0000256" key="1">
    <source>
        <dbReference type="SAM" id="SignalP"/>
    </source>
</evidence>
<organism evidence="2 3">
    <name type="scientific">Nothophoma quercina</name>
    <dbReference type="NCBI Taxonomy" id="749835"/>
    <lineage>
        <taxon>Eukaryota</taxon>
        <taxon>Fungi</taxon>
        <taxon>Dikarya</taxon>
        <taxon>Ascomycota</taxon>
        <taxon>Pezizomycotina</taxon>
        <taxon>Dothideomycetes</taxon>
        <taxon>Pleosporomycetidae</taxon>
        <taxon>Pleosporales</taxon>
        <taxon>Pleosporineae</taxon>
        <taxon>Didymellaceae</taxon>
        <taxon>Nothophoma</taxon>
    </lineage>
</organism>
<name>A0ABR3RS77_9PLEO</name>